<dbReference type="OrthoDB" id="9800226at2"/>
<dbReference type="PANTHER" id="PTHR34702:SF1">
    <property type="entry name" value="NA(+)_H(+) ANTIPORTER SUBUNIT F"/>
    <property type="match status" value="1"/>
</dbReference>
<keyword evidence="4" id="KW-1003">Cell membrane</keyword>
<dbReference type="RefSeq" id="WP_081450551.1">
    <property type="nucleotide sequence ID" value="NZ_CXWD01000002.1"/>
</dbReference>
<sequence>MSIESILGISETLNTVLVLLIIGAFALTALRLMKGPSYADRFVAIDMLTGLAVAACALTALTTGRSEFLDVAFALALIAFVATAAFAAFLERKVAVTDGHFRDNGKQKATKSAQQEAS</sequence>
<comment type="subcellular location">
    <subcellularLocation>
        <location evidence="1">Cell membrane</location>
        <topology evidence="1">Multi-pass membrane protein</topology>
    </subcellularLocation>
</comment>
<name>A0A0M6ZQE9_9HYPH</name>
<dbReference type="GO" id="GO:0015385">
    <property type="term" value="F:sodium:proton antiporter activity"/>
    <property type="evidence" value="ECO:0007669"/>
    <property type="project" value="TreeGrafter"/>
</dbReference>
<organism evidence="9 10">
    <name type="scientific">Roseibium alexandrii</name>
    <dbReference type="NCBI Taxonomy" id="388408"/>
    <lineage>
        <taxon>Bacteria</taxon>
        <taxon>Pseudomonadati</taxon>
        <taxon>Pseudomonadota</taxon>
        <taxon>Alphaproteobacteria</taxon>
        <taxon>Hyphomicrobiales</taxon>
        <taxon>Stappiaceae</taxon>
        <taxon>Roseibium</taxon>
    </lineage>
</organism>
<evidence type="ECO:0000256" key="1">
    <source>
        <dbReference type="ARBA" id="ARBA00004651"/>
    </source>
</evidence>
<dbReference type="Pfam" id="PF04066">
    <property type="entry name" value="MrpF_PhaF"/>
    <property type="match status" value="1"/>
</dbReference>
<dbReference type="AlphaFoldDB" id="A0A0M6ZQE9"/>
<dbReference type="InterPro" id="IPR007208">
    <property type="entry name" value="MrpF/PhaF-like"/>
</dbReference>
<evidence type="ECO:0000256" key="6">
    <source>
        <dbReference type="ARBA" id="ARBA00022989"/>
    </source>
</evidence>
<comment type="similarity">
    <text evidence="2">Belongs to the CPA3 antiporters (TC 2.A.63) subunit F family.</text>
</comment>
<feature type="transmembrane region" description="Helical" evidence="8">
    <location>
        <begin position="12"/>
        <end position="30"/>
    </location>
</feature>
<reference evidence="10" key="1">
    <citation type="submission" date="2015-07" db="EMBL/GenBank/DDBJ databases">
        <authorList>
            <person name="Rodrigo-Torres Lidia"/>
            <person name="Arahal R.David."/>
        </authorList>
    </citation>
    <scope>NUCLEOTIDE SEQUENCE [LARGE SCALE GENOMIC DNA]</scope>
    <source>
        <strain evidence="10">CECT 5112</strain>
    </source>
</reference>
<feature type="transmembrane region" description="Helical" evidence="8">
    <location>
        <begin position="42"/>
        <end position="62"/>
    </location>
</feature>
<evidence type="ECO:0000313" key="10">
    <source>
        <dbReference type="Proteomes" id="UP000053235"/>
    </source>
</evidence>
<keyword evidence="3" id="KW-0813">Transport</keyword>
<dbReference type="STRING" id="388408.LAX5112_00470"/>
<dbReference type="Proteomes" id="UP000053235">
    <property type="component" value="Unassembled WGS sequence"/>
</dbReference>
<keyword evidence="10" id="KW-1185">Reference proteome</keyword>
<keyword evidence="7 8" id="KW-0472">Membrane</keyword>
<evidence type="ECO:0000256" key="8">
    <source>
        <dbReference type="SAM" id="Phobius"/>
    </source>
</evidence>
<evidence type="ECO:0000256" key="4">
    <source>
        <dbReference type="ARBA" id="ARBA00022475"/>
    </source>
</evidence>
<feature type="transmembrane region" description="Helical" evidence="8">
    <location>
        <begin position="68"/>
        <end position="90"/>
    </location>
</feature>
<evidence type="ECO:0000256" key="5">
    <source>
        <dbReference type="ARBA" id="ARBA00022692"/>
    </source>
</evidence>
<dbReference type="GO" id="GO:0005886">
    <property type="term" value="C:plasma membrane"/>
    <property type="evidence" value="ECO:0007669"/>
    <property type="project" value="UniProtKB-SubCell"/>
</dbReference>
<gene>
    <name evidence="9" type="ORF">LAX5112_00470</name>
</gene>
<evidence type="ECO:0000256" key="3">
    <source>
        <dbReference type="ARBA" id="ARBA00022448"/>
    </source>
</evidence>
<evidence type="ECO:0000313" key="9">
    <source>
        <dbReference type="EMBL" id="CTQ64985.1"/>
    </source>
</evidence>
<keyword evidence="5 8" id="KW-0812">Transmembrane</keyword>
<keyword evidence="6 8" id="KW-1133">Transmembrane helix</keyword>
<proteinExistence type="inferred from homology"/>
<dbReference type="PANTHER" id="PTHR34702">
    <property type="entry name" value="NA(+)/H(+) ANTIPORTER SUBUNIT F1"/>
    <property type="match status" value="1"/>
</dbReference>
<protein>
    <submittedName>
        <fullName evidence="9">Putative monovalent cation/H+ antiporter subunit F</fullName>
    </submittedName>
</protein>
<dbReference type="EMBL" id="CXWD01000002">
    <property type="protein sequence ID" value="CTQ64985.1"/>
    <property type="molecule type" value="Genomic_DNA"/>
</dbReference>
<evidence type="ECO:0000256" key="7">
    <source>
        <dbReference type="ARBA" id="ARBA00023136"/>
    </source>
</evidence>
<evidence type="ECO:0000256" key="2">
    <source>
        <dbReference type="ARBA" id="ARBA00009212"/>
    </source>
</evidence>
<accession>A0A0M6ZQE9</accession>